<dbReference type="Pfam" id="PF03748">
    <property type="entry name" value="FliL"/>
    <property type="match status" value="1"/>
</dbReference>
<keyword evidence="12" id="KW-0969">Cilium</keyword>
<evidence type="ECO:0000256" key="10">
    <source>
        <dbReference type="RuleBase" id="RU364125"/>
    </source>
</evidence>
<feature type="transmembrane region" description="Helical" evidence="10">
    <location>
        <begin position="34"/>
        <end position="59"/>
    </location>
</feature>
<name>A0A7T7XKT2_9SPIR</name>
<evidence type="ECO:0000256" key="8">
    <source>
        <dbReference type="ARBA" id="ARBA00022989"/>
    </source>
</evidence>
<evidence type="ECO:0000256" key="11">
    <source>
        <dbReference type="SAM" id="MobiDB-lite"/>
    </source>
</evidence>
<evidence type="ECO:0000313" key="13">
    <source>
        <dbReference type="Proteomes" id="UP000595917"/>
    </source>
</evidence>
<evidence type="ECO:0000313" key="12">
    <source>
        <dbReference type="EMBL" id="QQO08250.1"/>
    </source>
</evidence>
<keyword evidence="12" id="KW-0966">Cell projection</keyword>
<organism evidence="12 13">
    <name type="scientific">Breznakiella homolactica</name>
    <dbReference type="NCBI Taxonomy" id="2798577"/>
    <lineage>
        <taxon>Bacteria</taxon>
        <taxon>Pseudomonadati</taxon>
        <taxon>Spirochaetota</taxon>
        <taxon>Spirochaetia</taxon>
        <taxon>Spirochaetales</taxon>
        <taxon>Breznakiellaceae</taxon>
        <taxon>Breznakiella</taxon>
    </lineage>
</organism>
<feature type="compositionally biased region" description="Low complexity" evidence="11">
    <location>
        <begin position="15"/>
        <end position="24"/>
    </location>
</feature>
<keyword evidence="7 10" id="KW-0283">Flagellar rotation</keyword>
<keyword evidence="8 10" id="KW-1133">Transmembrane helix</keyword>
<comment type="subcellular location">
    <subcellularLocation>
        <location evidence="2">Cell membrane</location>
        <topology evidence="2">Single-pass membrane protein</topology>
    </subcellularLocation>
</comment>
<evidence type="ECO:0000256" key="7">
    <source>
        <dbReference type="ARBA" id="ARBA00022779"/>
    </source>
</evidence>
<dbReference type="GO" id="GO:0005886">
    <property type="term" value="C:plasma membrane"/>
    <property type="evidence" value="ECO:0007669"/>
    <property type="project" value="UniProtKB-SubCell"/>
</dbReference>
<keyword evidence="6 10" id="KW-0812">Transmembrane</keyword>
<dbReference type="GO" id="GO:0009425">
    <property type="term" value="C:bacterial-type flagellum basal body"/>
    <property type="evidence" value="ECO:0007669"/>
    <property type="project" value="InterPro"/>
</dbReference>
<evidence type="ECO:0000256" key="1">
    <source>
        <dbReference type="ARBA" id="ARBA00002254"/>
    </source>
</evidence>
<keyword evidence="13" id="KW-1185">Reference proteome</keyword>
<proteinExistence type="inferred from homology"/>
<accession>A0A7T7XKT2</accession>
<dbReference type="GO" id="GO:0071973">
    <property type="term" value="P:bacterial-type flagellum-dependent cell motility"/>
    <property type="evidence" value="ECO:0007669"/>
    <property type="project" value="InterPro"/>
</dbReference>
<sequence length="184" mass="20462">MSDDDELDLDGGDSVGLDSSPKKSSGLGSLLPNILKFVAIGLGALIFIVTVAVITFNILNRGGRSQTVVSETDPYVGRRPQYSMFTAVGVVRTRTNDPTPYSVVVNMVLGYDMNDKNAQTELTNRLYELRDFTRSFFNSKSAADLQPENEARLKQEIMEALNTRILEKAKIRMVVFTQLDIMEM</sequence>
<dbReference type="InterPro" id="IPR005503">
    <property type="entry name" value="FliL"/>
</dbReference>
<reference evidence="12" key="1">
    <citation type="submission" date="2021-01" db="EMBL/GenBank/DDBJ databases">
        <title>Description of Breznakiella homolactica.</title>
        <authorList>
            <person name="Song Y."/>
            <person name="Brune A."/>
        </authorList>
    </citation>
    <scope>NUCLEOTIDE SEQUENCE</scope>
    <source>
        <strain evidence="12">RmG30</strain>
    </source>
</reference>
<dbReference type="EMBL" id="CP067089">
    <property type="protein sequence ID" value="QQO08250.1"/>
    <property type="molecule type" value="Genomic_DNA"/>
</dbReference>
<feature type="compositionally biased region" description="Acidic residues" evidence="11">
    <location>
        <begin position="1"/>
        <end position="11"/>
    </location>
</feature>
<dbReference type="RefSeq" id="WP_215625556.1">
    <property type="nucleotide sequence ID" value="NZ_CP067089.2"/>
</dbReference>
<gene>
    <name evidence="12" type="ORF">JFL75_15105</name>
</gene>
<comment type="function">
    <text evidence="1 10">Controls the rotational direction of flagella during chemotaxis.</text>
</comment>
<evidence type="ECO:0000256" key="2">
    <source>
        <dbReference type="ARBA" id="ARBA00004162"/>
    </source>
</evidence>
<evidence type="ECO:0000256" key="9">
    <source>
        <dbReference type="ARBA" id="ARBA00023136"/>
    </source>
</evidence>
<protein>
    <recommendedName>
        <fullName evidence="10">Flagellar protein FliL</fullName>
    </recommendedName>
</protein>
<keyword evidence="9 10" id="KW-0472">Membrane</keyword>
<dbReference type="KEGG" id="bhc:JFL75_15105"/>
<dbReference type="Proteomes" id="UP000595917">
    <property type="component" value="Chromosome"/>
</dbReference>
<dbReference type="AlphaFoldDB" id="A0A7T7XKT2"/>
<keyword evidence="12" id="KW-0282">Flagellum</keyword>
<evidence type="ECO:0000256" key="4">
    <source>
        <dbReference type="ARBA" id="ARBA00022475"/>
    </source>
</evidence>
<evidence type="ECO:0000256" key="3">
    <source>
        <dbReference type="ARBA" id="ARBA00008281"/>
    </source>
</evidence>
<keyword evidence="4 10" id="KW-1003">Cell membrane</keyword>
<feature type="region of interest" description="Disordered" evidence="11">
    <location>
        <begin position="1"/>
        <end position="24"/>
    </location>
</feature>
<evidence type="ECO:0000256" key="5">
    <source>
        <dbReference type="ARBA" id="ARBA00022500"/>
    </source>
</evidence>
<keyword evidence="5 10" id="KW-0145">Chemotaxis</keyword>
<comment type="similarity">
    <text evidence="3 10">Belongs to the FliL family.</text>
</comment>
<evidence type="ECO:0000256" key="6">
    <source>
        <dbReference type="ARBA" id="ARBA00022692"/>
    </source>
</evidence>
<dbReference type="GO" id="GO:0006935">
    <property type="term" value="P:chemotaxis"/>
    <property type="evidence" value="ECO:0007669"/>
    <property type="project" value="UniProtKB-KW"/>
</dbReference>